<dbReference type="Gene3D" id="3.20.20.70">
    <property type="entry name" value="Aldolase class I"/>
    <property type="match status" value="1"/>
</dbReference>
<keyword evidence="3" id="KW-0288">FMN</keyword>
<feature type="domain" description="NADH:flavin oxidoreductase/NADH oxidase N-terminal" evidence="5">
    <location>
        <begin position="15"/>
        <end position="359"/>
    </location>
</feature>
<dbReference type="EMBL" id="BCWF01000036">
    <property type="protein sequence ID" value="GAT30881.1"/>
    <property type="molecule type" value="Genomic_DNA"/>
</dbReference>
<dbReference type="InterPro" id="IPR001155">
    <property type="entry name" value="OxRdtase_FMN_N"/>
</dbReference>
<keyword evidence="4" id="KW-0560">Oxidoreductase</keyword>
<evidence type="ECO:0000313" key="7">
    <source>
        <dbReference type="Proteomes" id="UP000075230"/>
    </source>
</evidence>
<dbReference type="InterPro" id="IPR051799">
    <property type="entry name" value="NADH_flavin_oxidoreductase"/>
</dbReference>
<sequence>MESAISENLTLKCGLQMKNRLVKAAMAEHMSDGDNLPTELHNRAYAEWGRGGWGMLLTGNVQVDRMYLGDAHDLAPNPAIEPELIRRWSEWSAACTKHGTPTVMQICHPGRQSPMGAGSRCLTAKNVAPSPIPLNIGSRIVDRVASAVIFGTPREMTQKDIDHVVEQFVYTSRLASQTGFQGVELHAAHGYLLSQFLSPTANLRTDSYGGSPAGRVKIIVEIIRAIRKTVPADFCVGIKLNSVDHQSESALKACVEQLKLIVEAGVDFVEISGGSYEDPSMMSSSTPSRQPEKSARTVAREAFFLEFASAIRAQFPGTPLMVTGGFRTRAGMEKALTDGDCDMIGIGRPAVLKPTLPNDILLNPDVPKESARLVTQQIKQPWILKMLSNRSVGAGLESFRVQREMPLNINLPRCATMLERGTESPFNQIRHGMLE</sequence>
<dbReference type="CDD" id="cd04733">
    <property type="entry name" value="OYE_like_2_FMN"/>
    <property type="match status" value="1"/>
</dbReference>
<dbReference type="Pfam" id="PF00724">
    <property type="entry name" value="Oxidored_FMN"/>
    <property type="match status" value="1"/>
</dbReference>
<evidence type="ECO:0000256" key="2">
    <source>
        <dbReference type="ARBA" id="ARBA00022630"/>
    </source>
</evidence>
<dbReference type="AlphaFoldDB" id="A0A146G1Y4"/>
<comment type="similarity">
    <text evidence="1">Belongs to the NADH:flavin oxidoreductase/NADH oxidase family.</text>
</comment>
<evidence type="ECO:0000256" key="1">
    <source>
        <dbReference type="ARBA" id="ARBA00005979"/>
    </source>
</evidence>
<dbReference type="PANTHER" id="PTHR43656">
    <property type="entry name" value="BINDING OXIDOREDUCTASE, PUTATIVE (AFU_ORTHOLOGUE AFUA_2G08260)-RELATED"/>
    <property type="match status" value="1"/>
</dbReference>
<reference evidence="7" key="2">
    <citation type="submission" date="2016-02" db="EMBL/GenBank/DDBJ databases">
        <title>Genome sequencing of Aspergillus luchuensis NBRC 4314.</title>
        <authorList>
            <person name="Yamada O."/>
        </authorList>
    </citation>
    <scope>NUCLEOTIDE SEQUENCE [LARGE SCALE GENOMIC DNA]</scope>
    <source>
        <strain evidence="7">RIB 2604</strain>
    </source>
</reference>
<dbReference type="VEuPathDB" id="FungiDB:ASPFODRAFT_81701"/>
<evidence type="ECO:0000259" key="5">
    <source>
        <dbReference type="Pfam" id="PF00724"/>
    </source>
</evidence>
<dbReference type="GO" id="GO:0016491">
    <property type="term" value="F:oxidoreductase activity"/>
    <property type="evidence" value="ECO:0007669"/>
    <property type="project" value="UniProtKB-KW"/>
</dbReference>
<name>A0A146G1Y4_ASPKA</name>
<accession>A0A146G1Y4</accession>
<dbReference type="SUPFAM" id="SSF51395">
    <property type="entry name" value="FMN-linked oxidoreductases"/>
    <property type="match status" value="1"/>
</dbReference>
<protein>
    <submittedName>
        <fullName evidence="6">FMN binding oxidoreductase</fullName>
    </submittedName>
</protein>
<evidence type="ECO:0000256" key="4">
    <source>
        <dbReference type="ARBA" id="ARBA00023002"/>
    </source>
</evidence>
<dbReference type="PANTHER" id="PTHR43656:SF2">
    <property type="entry name" value="BINDING OXIDOREDUCTASE, PUTATIVE (AFU_ORTHOLOGUE AFUA_2G08260)-RELATED"/>
    <property type="match status" value="1"/>
</dbReference>
<proteinExistence type="inferred from homology"/>
<dbReference type="GO" id="GO:0010181">
    <property type="term" value="F:FMN binding"/>
    <property type="evidence" value="ECO:0007669"/>
    <property type="project" value="InterPro"/>
</dbReference>
<keyword evidence="2" id="KW-0285">Flavoprotein</keyword>
<reference evidence="6 7" key="1">
    <citation type="journal article" date="2016" name="DNA Res.">
        <title>Genome sequence of Aspergillus luchuensis NBRC 4314.</title>
        <authorList>
            <person name="Yamada O."/>
            <person name="Machida M."/>
            <person name="Hosoyama A."/>
            <person name="Goto M."/>
            <person name="Takahashi T."/>
            <person name="Futagami T."/>
            <person name="Yamagata Y."/>
            <person name="Takeuchi M."/>
            <person name="Kobayashi T."/>
            <person name="Koike H."/>
            <person name="Abe K."/>
            <person name="Asai K."/>
            <person name="Arita M."/>
            <person name="Fujita N."/>
            <person name="Fukuda K."/>
            <person name="Higa K."/>
            <person name="Horikawa H."/>
            <person name="Ishikawa T."/>
            <person name="Jinno K."/>
            <person name="Kato Y."/>
            <person name="Kirimura K."/>
            <person name="Mizutani O."/>
            <person name="Nakasone K."/>
            <person name="Sano M."/>
            <person name="Shiraishi Y."/>
            <person name="Tsukahara M."/>
            <person name="Gomi K."/>
        </authorList>
    </citation>
    <scope>NUCLEOTIDE SEQUENCE [LARGE SCALE GENOMIC DNA]</scope>
    <source>
        <strain evidence="6 7">RIB 2604</strain>
    </source>
</reference>
<dbReference type="Proteomes" id="UP000075230">
    <property type="component" value="Unassembled WGS sequence"/>
</dbReference>
<organism evidence="6 7">
    <name type="scientific">Aspergillus kawachii</name>
    <name type="common">White koji mold</name>
    <name type="synonym">Aspergillus awamori var. kawachi</name>
    <dbReference type="NCBI Taxonomy" id="1069201"/>
    <lineage>
        <taxon>Eukaryota</taxon>
        <taxon>Fungi</taxon>
        <taxon>Dikarya</taxon>
        <taxon>Ascomycota</taxon>
        <taxon>Pezizomycotina</taxon>
        <taxon>Eurotiomycetes</taxon>
        <taxon>Eurotiomycetidae</taxon>
        <taxon>Eurotiales</taxon>
        <taxon>Aspergillaceae</taxon>
        <taxon>Aspergillus</taxon>
        <taxon>Aspergillus subgen. Circumdati</taxon>
    </lineage>
</organism>
<evidence type="ECO:0000256" key="3">
    <source>
        <dbReference type="ARBA" id="ARBA00022643"/>
    </source>
</evidence>
<evidence type="ECO:0000313" key="6">
    <source>
        <dbReference type="EMBL" id="GAT30881.1"/>
    </source>
</evidence>
<comment type="caution">
    <text evidence="6">The sequence shown here is derived from an EMBL/GenBank/DDBJ whole genome shotgun (WGS) entry which is preliminary data.</text>
</comment>
<dbReference type="InterPro" id="IPR013785">
    <property type="entry name" value="Aldolase_TIM"/>
</dbReference>
<gene>
    <name evidence="6" type="ORF">RIB2604_03700890</name>
</gene>